<evidence type="ECO:0000256" key="3">
    <source>
        <dbReference type="ARBA" id="ARBA00023235"/>
    </source>
</evidence>
<dbReference type="PANTHER" id="PTHR43684">
    <property type="match status" value="1"/>
</dbReference>
<dbReference type="InterPro" id="IPR051053">
    <property type="entry name" value="ECH/Chromodomain_protein"/>
</dbReference>
<protein>
    <submittedName>
        <fullName evidence="5">Enoyl-CoA hydratase/isomerase</fullName>
        <ecNumber evidence="5">4.2.1.17</ecNumber>
    </submittedName>
</protein>
<name>Q0RHI5_FRAAA</name>
<dbReference type="EC" id="4.2.1.17" evidence="5"/>
<evidence type="ECO:0000256" key="1">
    <source>
        <dbReference type="ARBA" id="ARBA00004275"/>
    </source>
</evidence>
<dbReference type="PANTHER" id="PTHR43684:SF1">
    <property type="entry name" value="ENOYL-COA DELTA ISOMERASE 2"/>
    <property type="match status" value="1"/>
</dbReference>
<dbReference type="GO" id="GO:0004165">
    <property type="term" value="F:delta(3)-delta(2)-enoyl-CoA isomerase activity"/>
    <property type="evidence" value="ECO:0007669"/>
    <property type="project" value="UniProtKB-ARBA"/>
</dbReference>
<dbReference type="Proteomes" id="UP000000657">
    <property type="component" value="Chromosome"/>
</dbReference>
<gene>
    <name evidence="5" type="ordered locus">FRAAL4399</name>
</gene>
<proteinExistence type="predicted"/>
<evidence type="ECO:0000256" key="2">
    <source>
        <dbReference type="ARBA" id="ARBA00023140"/>
    </source>
</evidence>
<dbReference type="CDD" id="cd06558">
    <property type="entry name" value="crotonase-like"/>
    <property type="match status" value="1"/>
</dbReference>
<feature type="compositionally biased region" description="Basic and acidic residues" evidence="4">
    <location>
        <begin position="1"/>
        <end position="18"/>
    </location>
</feature>
<feature type="region of interest" description="Disordered" evidence="4">
    <location>
        <begin position="1"/>
        <end position="22"/>
    </location>
</feature>
<dbReference type="SUPFAM" id="SSF52096">
    <property type="entry name" value="ClpP/crotonase"/>
    <property type="match status" value="1"/>
</dbReference>
<dbReference type="STRING" id="326424.FRAAL4399"/>
<evidence type="ECO:0000313" key="5">
    <source>
        <dbReference type="EMBL" id="CAJ63041.2"/>
    </source>
</evidence>
<dbReference type="KEGG" id="fal:FRAAL4399"/>
<evidence type="ECO:0000313" key="6">
    <source>
        <dbReference type="Proteomes" id="UP000000657"/>
    </source>
</evidence>
<dbReference type="eggNOG" id="COG1024">
    <property type="taxonomic scope" value="Bacteria"/>
</dbReference>
<reference evidence="5 6" key="1">
    <citation type="journal article" date="2007" name="Genome Res.">
        <title>Genome characteristics of facultatively symbiotic Frankia sp. strains reflect host range and host plant biogeography.</title>
        <authorList>
            <person name="Normand P."/>
            <person name="Lapierre P."/>
            <person name="Tisa L.S."/>
            <person name="Gogarten J.P."/>
            <person name="Alloisio N."/>
            <person name="Bagnarol E."/>
            <person name="Bassi C.A."/>
            <person name="Berry A.M."/>
            <person name="Bickhart D.M."/>
            <person name="Choisne N."/>
            <person name="Couloux A."/>
            <person name="Cournoyer B."/>
            <person name="Cruveiller S."/>
            <person name="Daubin V."/>
            <person name="Demange N."/>
            <person name="Francino M.P."/>
            <person name="Goltsman E."/>
            <person name="Huang Y."/>
            <person name="Kopp O.R."/>
            <person name="Labarre L."/>
            <person name="Lapidus A."/>
            <person name="Lavire C."/>
            <person name="Marechal J."/>
            <person name="Martinez M."/>
            <person name="Mastronunzio J.E."/>
            <person name="Mullin B.C."/>
            <person name="Niemann J."/>
            <person name="Pujic P."/>
            <person name="Rawnsley T."/>
            <person name="Rouy Z."/>
            <person name="Schenowitz C."/>
            <person name="Sellstedt A."/>
            <person name="Tavares F."/>
            <person name="Tomkins J.P."/>
            <person name="Vallenet D."/>
            <person name="Valverde C."/>
            <person name="Wall L.G."/>
            <person name="Wang Y."/>
            <person name="Medigue C."/>
            <person name="Benson D.R."/>
        </authorList>
    </citation>
    <scope>NUCLEOTIDE SEQUENCE [LARGE SCALE GENOMIC DNA]</scope>
    <source>
        <strain evidence="6">DSM 45986 / CECT 9034 / ACN14a</strain>
    </source>
</reference>
<dbReference type="InterPro" id="IPR029045">
    <property type="entry name" value="ClpP/crotonase-like_dom_sf"/>
</dbReference>
<dbReference type="AlphaFoldDB" id="Q0RHI5"/>
<dbReference type="Pfam" id="PF00378">
    <property type="entry name" value="ECH_1"/>
    <property type="match status" value="1"/>
</dbReference>
<feature type="region of interest" description="Disordered" evidence="4">
    <location>
        <begin position="95"/>
        <end position="152"/>
    </location>
</feature>
<dbReference type="InterPro" id="IPR001753">
    <property type="entry name" value="Enoyl-CoA_hydra/iso"/>
</dbReference>
<keyword evidence="2" id="KW-0576">Peroxisome</keyword>
<keyword evidence="5" id="KW-0456">Lyase</keyword>
<dbReference type="Gene3D" id="3.90.226.10">
    <property type="entry name" value="2-enoyl-CoA Hydratase, Chain A, domain 1"/>
    <property type="match status" value="1"/>
</dbReference>
<keyword evidence="3" id="KW-0413">Isomerase</keyword>
<accession>Q0RHI5</accession>
<keyword evidence="6" id="KW-1185">Reference proteome</keyword>
<dbReference type="EMBL" id="CT573213">
    <property type="protein sequence ID" value="CAJ63041.2"/>
    <property type="molecule type" value="Genomic_DNA"/>
</dbReference>
<dbReference type="HOGENOM" id="CLU_673957_0_0_11"/>
<evidence type="ECO:0000256" key="4">
    <source>
        <dbReference type="SAM" id="MobiDB-lite"/>
    </source>
</evidence>
<dbReference type="GO" id="GO:0004300">
    <property type="term" value="F:enoyl-CoA hydratase activity"/>
    <property type="evidence" value="ECO:0007669"/>
    <property type="project" value="UniProtKB-EC"/>
</dbReference>
<organism evidence="5 6">
    <name type="scientific">Frankia alni (strain DSM 45986 / CECT 9034 / ACN14a)</name>
    <dbReference type="NCBI Taxonomy" id="326424"/>
    <lineage>
        <taxon>Bacteria</taxon>
        <taxon>Bacillati</taxon>
        <taxon>Actinomycetota</taxon>
        <taxon>Actinomycetes</taxon>
        <taxon>Frankiales</taxon>
        <taxon>Frankiaceae</taxon>
        <taxon>Frankia</taxon>
    </lineage>
</organism>
<sequence length="408" mass="42865">MRVGHEAAAELSRVDRQPEQLGEGGGLAAELTLGPFGPPRTTALTALPELAALTTLAELGRQVGRRSRRDAGFARICHILILAGPVGPRVRVARRDRRGPLSRGPRTVTQCESAGGTARSQHRPFATPPVRNTARSQHRPFAAPPRRHQEARVSSQIETEVADGVLTVRIARPDKRNALTQAMYAALAEAFAAAEADTGVRIVRIRGSGGSFTAGNDLADFLATADLAPDGPTMTFIRTVARGTKLLVAEVDGPAVGIGTTLLLHCDLVYATERSTLGIPFVNLGVVPEFGSSLLLPRRVGPAAAAKLAYFGEPFGAAQAAELGIVTEVLPDADALRVRVDDRVAALLAQPPQALAATRALLHDGGTPAVLERIDVEGVLFAERLASAEAKAAMTARLPGRAAPPRSD</sequence>
<comment type="subcellular location">
    <subcellularLocation>
        <location evidence="1">Peroxisome</location>
    </subcellularLocation>
</comment>